<dbReference type="AlphaFoldDB" id="A0A502G5C8"/>
<sequence length="193" mass="20985">MTHRPTRRWRSGSATLGVALLCASTVHGQARRPALPAPAANADAAADYDERRAAAGRLLVVSRFRARQAVLIKDAIRAAESEMTEDCLNRAATGRNMKPCDALVSPSASTKARLAASESAILDDVMAASQTIYAKRFTAAEMDEISRFFRMPVGQRYAATYPQLLADVQTRKREIVRRYLSAAASADTKGSQR</sequence>
<accession>A0A502G5C8</accession>
<dbReference type="Pfam" id="PF09832">
    <property type="entry name" value="DUF2059"/>
    <property type="match status" value="1"/>
</dbReference>
<evidence type="ECO:0000313" key="3">
    <source>
        <dbReference type="Proteomes" id="UP000319931"/>
    </source>
</evidence>
<dbReference type="RefSeq" id="WP_140848142.1">
    <property type="nucleotide sequence ID" value="NZ_RCZC01000001.1"/>
</dbReference>
<feature type="domain" description="DUF2059" evidence="1">
    <location>
        <begin position="126"/>
        <end position="172"/>
    </location>
</feature>
<comment type="caution">
    <text evidence="2">The sequence shown here is derived from an EMBL/GenBank/DDBJ whole genome shotgun (WGS) entry which is preliminary data.</text>
</comment>
<organism evidence="2 3">
    <name type="scientific">Sphingomonas glacialis</name>
    <dbReference type="NCBI Taxonomy" id="658225"/>
    <lineage>
        <taxon>Bacteria</taxon>
        <taxon>Pseudomonadati</taxon>
        <taxon>Pseudomonadota</taxon>
        <taxon>Alphaproteobacteria</taxon>
        <taxon>Sphingomonadales</taxon>
        <taxon>Sphingomonadaceae</taxon>
        <taxon>Sphingomonas</taxon>
    </lineage>
</organism>
<dbReference type="Proteomes" id="UP000319931">
    <property type="component" value="Unassembled WGS sequence"/>
</dbReference>
<reference evidence="2 3" key="1">
    <citation type="journal article" date="2019" name="Environ. Microbiol.">
        <title>Species interactions and distinct microbial communities in high Arctic permafrost affected cryosols are associated with the CH4 and CO2 gas fluxes.</title>
        <authorList>
            <person name="Altshuler I."/>
            <person name="Hamel J."/>
            <person name="Turney S."/>
            <person name="Magnuson E."/>
            <person name="Levesque R."/>
            <person name="Greer C."/>
            <person name="Whyte L.G."/>
        </authorList>
    </citation>
    <scope>NUCLEOTIDE SEQUENCE [LARGE SCALE GENOMIC DNA]</scope>
    <source>
        <strain evidence="2 3">E6.1</strain>
    </source>
</reference>
<dbReference type="OrthoDB" id="7409988at2"/>
<keyword evidence="3" id="KW-1185">Reference proteome</keyword>
<gene>
    <name evidence="2" type="ORF">EAH76_03515</name>
</gene>
<dbReference type="InterPro" id="IPR018637">
    <property type="entry name" value="DUF2059"/>
</dbReference>
<proteinExistence type="predicted"/>
<evidence type="ECO:0000313" key="2">
    <source>
        <dbReference type="EMBL" id="TPG56610.1"/>
    </source>
</evidence>
<evidence type="ECO:0000259" key="1">
    <source>
        <dbReference type="Pfam" id="PF09832"/>
    </source>
</evidence>
<dbReference type="EMBL" id="RCZC01000001">
    <property type="protein sequence ID" value="TPG56610.1"/>
    <property type="molecule type" value="Genomic_DNA"/>
</dbReference>
<protein>
    <submittedName>
        <fullName evidence="2">DUF2059 domain-containing protein</fullName>
    </submittedName>
</protein>
<name>A0A502G5C8_9SPHN</name>